<dbReference type="EMBL" id="JABELX010000001">
    <property type="protein sequence ID" value="NNH68444.1"/>
    <property type="molecule type" value="Genomic_DNA"/>
</dbReference>
<evidence type="ECO:0000313" key="1">
    <source>
        <dbReference type="EMBL" id="NNH68444.1"/>
    </source>
</evidence>
<accession>A0A849BQU2</accession>
<reference evidence="1 2" key="1">
    <citation type="submission" date="2020-05" db="EMBL/GenBank/DDBJ databases">
        <title>MicrobeNet Type strains.</title>
        <authorList>
            <person name="Nicholson A.C."/>
        </authorList>
    </citation>
    <scope>NUCLEOTIDE SEQUENCE [LARGE SCALE GENOMIC DNA]</scope>
    <source>
        <strain evidence="1 2">JCM 3224</strain>
    </source>
</reference>
<keyword evidence="2" id="KW-1185">Reference proteome</keyword>
<comment type="caution">
    <text evidence="1">The sequence shown here is derived from an EMBL/GenBank/DDBJ whole genome shotgun (WGS) entry which is preliminary data.</text>
</comment>
<name>A0A849BQU2_9NOCA</name>
<dbReference type="RefSeq" id="WP_067520592.1">
    <property type="nucleotide sequence ID" value="NZ_JABELX010000001.1"/>
</dbReference>
<gene>
    <name evidence="1" type="ORF">HLB23_00850</name>
</gene>
<organism evidence="1 2">
    <name type="scientific">Nocardia uniformis</name>
    <dbReference type="NCBI Taxonomy" id="53432"/>
    <lineage>
        <taxon>Bacteria</taxon>
        <taxon>Bacillati</taxon>
        <taxon>Actinomycetota</taxon>
        <taxon>Actinomycetes</taxon>
        <taxon>Mycobacteriales</taxon>
        <taxon>Nocardiaceae</taxon>
        <taxon>Nocardia</taxon>
    </lineage>
</organism>
<sequence>MTDSLTMAAMESVSQTVNSYASETAGIPLPLVTWTWDCSARFTSTTGEPEFRGTIHPDLPDIEAKAQLLHWVRALNMVESTTDREAIDGRRAFTATIGESRIRLTASVETISAATETQPLIIVS</sequence>
<dbReference type="Proteomes" id="UP000586827">
    <property type="component" value="Unassembled WGS sequence"/>
</dbReference>
<dbReference type="AlphaFoldDB" id="A0A849BQU2"/>
<proteinExistence type="predicted"/>
<protein>
    <submittedName>
        <fullName evidence="1">Uncharacterized protein</fullName>
    </submittedName>
</protein>
<evidence type="ECO:0000313" key="2">
    <source>
        <dbReference type="Proteomes" id="UP000586827"/>
    </source>
</evidence>